<evidence type="ECO:0000313" key="12">
    <source>
        <dbReference type="Proteomes" id="UP000824782"/>
    </source>
</evidence>
<evidence type="ECO:0000256" key="1">
    <source>
        <dbReference type="ARBA" id="ARBA00004141"/>
    </source>
</evidence>
<reference evidence="11" key="1">
    <citation type="thesis" date="2020" institute="ProQuest LLC" country="789 East Eisenhower Parkway, Ann Arbor, MI, USA">
        <title>Comparative Genomics and Chromosome Evolution.</title>
        <authorList>
            <person name="Mudd A.B."/>
        </authorList>
    </citation>
    <scope>NUCLEOTIDE SEQUENCE</scope>
    <source>
        <strain evidence="11">237g6f4</strain>
        <tissue evidence="11">Blood</tissue>
    </source>
</reference>
<evidence type="ECO:0000256" key="6">
    <source>
        <dbReference type="ARBA" id="ARBA00023170"/>
    </source>
</evidence>
<dbReference type="GO" id="GO:0006954">
    <property type="term" value="P:inflammatory response"/>
    <property type="evidence" value="ECO:0007669"/>
    <property type="project" value="TreeGrafter"/>
</dbReference>
<dbReference type="SUPFAM" id="SSF81321">
    <property type="entry name" value="Family A G protein-coupled receptor-like"/>
    <property type="match status" value="1"/>
</dbReference>
<evidence type="ECO:0000313" key="11">
    <source>
        <dbReference type="EMBL" id="KAG8557839.1"/>
    </source>
</evidence>
<proteinExistence type="inferred from homology"/>
<feature type="transmembrane region" description="Helical" evidence="9">
    <location>
        <begin position="76"/>
        <end position="96"/>
    </location>
</feature>
<comment type="caution">
    <text evidence="11">The sequence shown here is derived from an EMBL/GenBank/DDBJ whole genome shotgun (WGS) entry which is preliminary data.</text>
</comment>
<keyword evidence="4" id="KW-0297">G-protein coupled receptor</keyword>
<feature type="transmembrane region" description="Helical" evidence="9">
    <location>
        <begin position="279"/>
        <end position="307"/>
    </location>
</feature>
<evidence type="ECO:0000256" key="2">
    <source>
        <dbReference type="ARBA" id="ARBA00022692"/>
    </source>
</evidence>
<dbReference type="InterPro" id="IPR017452">
    <property type="entry name" value="GPCR_Rhodpsn_7TM"/>
</dbReference>
<accession>A0AAV7A8M4</accession>
<evidence type="ECO:0000259" key="10">
    <source>
        <dbReference type="PROSITE" id="PS50262"/>
    </source>
</evidence>
<evidence type="ECO:0000256" key="4">
    <source>
        <dbReference type="ARBA" id="ARBA00023040"/>
    </source>
</evidence>
<protein>
    <recommendedName>
        <fullName evidence="10">G-protein coupled receptors family 1 profile domain-containing protein</fullName>
    </recommendedName>
</protein>
<keyword evidence="6" id="KW-0675">Receptor</keyword>
<dbReference type="PANTHER" id="PTHR24225:SF76">
    <property type="entry name" value="CHEMOKINE-LIKE RECEPTOR 1"/>
    <property type="match status" value="1"/>
</dbReference>
<dbReference type="InterPro" id="IPR000826">
    <property type="entry name" value="Formyl_rcpt-rel"/>
</dbReference>
<feature type="transmembrane region" description="Helical" evidence="9">
    <location>
        <begin position="241"/>
        <end position="267"/>
    </location>
</feature>
<organism evidence="11 12">
    <name type="scientific">Engystomops pustulosus</name>
    <name type="common">Tungara frog</name>
    <name type="synonym">Physalaemus pustulosus</name>
    <dbReference type="NCBI Taxonomy" id="76066"/>
    <lineage>
        <taxon>Eukaryota</taxon>
        <taxon>Metazoa</taxon>
        <taxon>Chordata</taxon>
        <taxon>Craniata</taxon>
        <taxon>Vertebrata</taxon>
        <taxon>Euteleostomi</taxon>
        <taxon>Amphibia</taxon>
        <taxon>Batrachia</taxon>
        <taxon>Anura</taxon>
        <taxon>Neobatrachia</taxon>
        <taxon>Hyloidea</taxon>
        <taxon>Leptodactylidae</taxon>
        <taxon>Leiuperinae</taxon>
        <taxon>Engystomops</taxon>
    </lineage>
</organism>
<dbReference type="PRINTS" id="PR00526">
    <property type="entry name" value="FMETLEUPHER"/>
</dbReference>
<dbReference type="GO" id="GO:0004875">
    <property type="term" value="F:complement receptor activity"/>
    <property type="evidence" value="ECO:0007669"/>
    <property type="project" value="TreeGrafter"/>
</dbReference>
<evidence type="ECO:0000256" key="5">
    <source>
        <dbReference type="ARBA" id="ARBA00023136"/>
    </source>
</evidence>
<feature type="transmembrane region" description="Helical" evidence="9">
    <location>
        <begin position="154"/>
        <end position="176"/>
    </location>
</feature>
<keyword evidence="12" id="KW-1185">Reference proteome</keyword>
<dbReference type="GO" id="GO:0007204">
    <property type="term" value="P:positive regulation of cytosolic calcium ion concentration"/>
    <property type="evidence" value="ECO:0007669"/>
    <property type="project" value="TreeGrafter"/>
</dbReference>
<evidence type="ECO:0000256" key="3">
    <source>
        <dbReference type="ARBA" id="ARBA00022989"/>
    </source>
</evidence>
<evidence type="ECO:0000256" key="9">
    <source>
        <dbReference type="SAM" id="Phobius"/>
    </source>
</evidence>
<keyword evidence="2 9" id="KW-0812">Transmembrane</keyword>
<keyword evidence="3 9" id="KW-1133">Transmembrane helix</keyword>
<gene>
    <name evidence="11" type="ORF">GDO81_016744</name>
</gene>
<dbReference type="Pfam" id="PF00001">
    <property type="entry name" value="7tm_1"/>
    <property type="match status" value="2"/>
</dbReference>
<feature type="transmembrane region" description="Helical" evidence="9">
    <location>
        <begin position="116"/>
        <end position="134"/>
    </location>
</feature>
<keyword evidence="5 9" id="KW-0472">Membrane</keyword>
<dbReference type="PANTHER" id="PTHR24225">
    <property type="entry name" value="CHEMOTACTIC RECEPTOR"/>
    <property type="match status" value="1"/>
</dbReference>
<dbReference type="AlphaFoldDB" id="A0AAV7A8M4"/>
<dbReference type="GO" id="GO:0007200">
    <property type="term" value="P:phospholipase C-activating G protein-coupled receptor signaling pathway"/>
    <property type="evidence" value="ECO:0007669"/>
    <property type="project" value="TreeGrafter"/>
</dbReference>
<dbReference type="GO" id="GO:0004930">
    <property type="term" value="F:G protein-coupled receptor activity"/>
    <property type="evidence" value="ECO:0007669"/>
    <property type="project" value="UniProtKB-KW"/>
</dbReference>
<comment type="subcellular location">
    <subcellularLocation>
        <location evidence="1">Membrane</location>
        <topology evidence="1">Multi-pass membrane protein</topology>
    </subcellularLocation>
</comment>
<dbReference type="InterPro" id="IPR000276">
    <property type="entry name" value="GPCR_Rhodpsn"/>
</dbReference>
<feature type="transmembrane region" description="Helical" evidence="9">
    <location>
        <begin position="319"/>
        <end position="344"/>
    </location>
</feature>
<feature type="domain" description="G-protein coupled receptors family 1 profile" evidence="10">
    <location>
        <begin position="57"/>
        <end position="341"/>
    </location>
</feature>
<dbReference type="PRINTS" id="PR00237">
    <property type="entry name" value="GPCRRHODOPSN"/>
</dbReference>
<dbReference type="EMBL" id="WNYA01000008">
    <property type="protein sequence ID" value="KAG8557839.1"/>
    <property type="molecule type" value="Genomic_DNA"/>
</dbReference>
<comment type="similarity">
    <text evidence="8">Belongs to the chemokine-like receptor (CMKLR) family.</text>
</comment>
<dbReference type="Gene3D" id="1.20.1070.10">
    <property type="entry name" value="Rhodopsin 7-helix transmembrane proteins"/>
    <property type="match status" value="2"/>
</dbReference>
<dbReference type="GO" id="GO:0005886">
    <property type="term" value="C:plasma membrane"/>
    <property type="evidence" value="ECO:0007669"/>
    <property type="project" value="TreeGrafter"/>
</dbReference>
<dbReference type="PROSITE" id="PS50262">
    <property type="entry name" value="G_PROTEIN_RECEP_F1_2"/>
    <property type="match status" value="1"/>
</dbReference>
<name>A0AAV7A8M4_ENGPU</name>
<evidence type="ECO:0000256" key="8">
    <source>
        <dbReference type="ARBA" id="ARBA00025736"/>
    </source>
</evidence>
<sequence>MSNESANKFSERMCYFFWDMVNVQELSALTPSTSHPTALQYSSFVLSIVSCIIGYAGNLIVIFITGFLMKKKKSTIWFLNLALADFTFLLFLPLHAVSIFEANWSFGPNMCKLYNFLTFVNMYASIFILTALNIDRAMSIAKPIWHMRFVSRMISYSVCALIWVVAAISSVPAVIYSDVFSYGDTSQCILYPEDLTSIAYTATDRNASEDYRNSEREDCDGYNDPEMLPMWIHMTSTATGLVVPLAIIGCVIPLCVILFSNITIALHVKDSPKTTSSRLYRVVVAAVLAFFCTRTPLLIAQIIYLVASYTQQLHLMYKVTLYLPLLSSIAATNAFLNPIVYVLMGKQVRKEVSQFFSETIPQLTS</sequence>
<feature type="transmembrane region" description="Helical" evidence="9">
    <location>
        <begin position="44"/>
        <end position="69"/>
    </location>
</feature>
<dbReference type="Proteomes" id="UP000824782">
    <property type="component" value="Unassembled WGS sequence"/>
</dbReference>
<evidence type="ECO:0000256" key="7">
    <source>
        <dbReference type="ARBA" id="ARBA00023224"/>
    </source>
</evidence>
<keyword evidence="7" id="KW-0807">Transducer</keyword>